<sequence>IFVITQKVSFKPLKPSQTKSDFRITLNSRVFSRLRLMSDRPLECPMYMTTTSKSSLGSSRRFETFCYPQKFPFKPSKTSQAKPDQVYQKPIQTLRELFAGSVTMGAAPSPRHVPVPMFCFTEKFN</sequence>
<dbReference type="Gramene" id="ESQ46485">
    <property type="protein sequence ID" value="ESQ46485"/>
    <property type="gene ID" value="EUTSA_v10000491mg"/>
</dbReference>
<keyword evidence="2" id="KW-1185">Reference proteome</keyword>
<protein>
    <submittedName>
        <fullName evidence="1">Uncharacterized protein</fullName>
    </submittedName>
</protein>
<accession>V4L807</accession>
<reference evidence="1 2" key="1">
    <citation type="journal article" date="2013" name="Front. Plant Sci.">
        <title>The Reference Genome of the Halophytic Plant Eutrema salsugineum.</title>
        <authorList>
            <person name="Yang R."/>
            <person name="Jarvis D.E."/>
            <person name="Chen H."/>
            <person name="Beilstein M.A."/>
            <person name="Grimwood J."/>
            <person name="Jenkins J."/>
            <person name="Shu S."/>
            <person name="Prochnik S."/>
            <person name="Xin M."/>
            <person name="Ma C."/>
            <person name="Schmutz J."/>
            <person name="Wing R.A."/>
            <person name="Mitchell-Olds T."/>
            <person name="Schumaker K.S."/>
            <person name="Wang X."/>
        </authorList>
    </citation>
    <scope>NUCLEOTIDE SEQUENCE [LARGE SCALE GENOMIC DNA]</scope>
</reference>
<dbReference type="KEGG" id="eus:EUTSA_v10000491mg"/>
<dbReference type="AlphaFoldDB" id="V4L807"/>
<organism evidence="1 2">
    <name type="scientific">Eutrema salsugineum</name>
    <name type="common">Saltwater cress</name>
    <name type="synonym">Sisymbrium salsugineum</name>
    <dbReference type="NCBI Taxonomy" id="72664"/>
    <lineage>
        <taxon>Eukaryota</taxon>
        <taxon>Viridiplantae</taxon>
        <taxon>Streptophyta</taxon>
        <taxon>Embryophyta</taxon>
        <taxon>Tracheophyta</taxon>
        <taxon>Spermatophyta</taxon>
        <taxon>Magnoliopsida</taxon>
        <taxon>eudicotyledons</taxon>
        <taxon>Gunneridae</taxon>
        <taxon>Pentapetalae</taxon>
        <taxon>rosids</taxon>
        <taxon>malvids</taxon>
        <taxon>Brassicales</taxon>
        <taxon>Brassicaceae</taxon>
        <taxon>Eutremeae</taxon>
        <taxon>Eutrema</taxon>
    </lineage>
</organism>
<feature type="non-terminal residue" evidence="1">
    <location>
        <position position="1"/>
    </location>
</feature>
<dbReference type="Proteomes" id="UP000030689">
    <property type="component" value="Unassembled WGS sequence"/>
</dbReference>
<name>V4L807_EUTSA</name>
<gene>
    <name evidence="1" type="ORF">EUTSA_v10000491mg</name>
</gene>
<evidence type="ECO:0000313" key="2">
    <source>
        <dbReference type="Proteomes" id="UP000030689"/>
    </source>
</evidence>
<evidence type="ECO:0000313" key="1">
    <source>
        <dbReference type="EMBL" id="ESQ46485.1"/>
    </source>
</evidence>
<dbReference type="EMBL" id="KI517426">
    <property type="protein sequence ID" value="ESQ46485.1"/>
    <property type="molecule type" value="Genomic_DNA"/>
</dbReference>
<proteinExistence type="predicted"/>